<keyword evidence="1" id="KW-0812">Transmembrane</keyword>
<evidence type="ECO:0000256" key="1">
    <source>
        <dbReference type="SAM" id="Phobius"/>
    </source>
</evidence>
<name>A0ABN8ZR70_RANTA</name>
<sequence>MPGLSMWLSDKESAYQCRRHRRPRLYPEVGKKEEEMTTRSGILAWKIPWTQLSGGLQTLGFQRVRHNFATEHVHTHACPFCVCQTMLQAFFLICFFFFSVNK</sequence>
<keyword evidence="3" id="KW-1185">Reference proteome</keyword>
<reference evidence="2" key="1">
    <citation type="submission" date="2023-04" db="EMBL/GenBank/DDBJ databases">
        <authorList>
            <consortium name="ELIXIR-Norway"/>
        </authorList>
    </citation>
    <scope>NUCLEOTIDE SEQUENCE [LARGE SCALE GENOMIC DNA]</scope>
</reference>
<feature type="transmembrane region" description="Helical" evidence="1">
    <location>
        <begin position="73"/>
        <end position="98"/>
    </location>
</feature>
<dbReference type="EMBL" id="OX459942">
    <property type="protein sequence ID" value="CAI9176437.1"/>
    <property type="molecule type" value="Genomic_DNA"/>
</dbReference>
<accession>A0ABN8ZR70</accession>
<evidence type="ECO:0000313" key="3">
    <source>
        <dbReference type="Proteomes" id="UP001176941"/>
    </source>
</evidence>
<keyword evidence="1" id="KW-0472">Membrane</keyword>
<gene>
    <name evidence="2" type="ORF">MRATA1EN1_LOCUS25399</name>
</gene>
<proteinExistence type="predicted"/>
<dbReference type="Proteomes" id="UP001176941">
    <property type="component" value="Chromosome 6"/>
</dbReference>
<protein>
    <submittedName>
        <fullName evidence="2">Uncharacterized protein</fullName>
    </submittedName>
</protein>
<evidence type="ECO:0000313" key="2">
    <source>
        <dbReference type="EMBL" id="CAI9176437.1"/>
    </source>
</evidence>
<organism evidence="2 3">
    <name type="scientific">Rangifer tarandus platyrhynchus</name>
    <name type="common">Svalbard reindeer</name>
    <dbReference type="NCBI Taxonomy" id="3082113"/>
    <lineage>
        <taxon>Eukaryota</taxon>
        <taxon>Metazoa</taxon>
        <taxon>Chordata</taxon>
        <taxon>Craniata</taxon>
        <taxon>Vertebrata</taxon>
        <taxon>Euteleostomi</taxon>
        <taxon>Mammalia</taxon>
        <taxon>Eutheria</taxon>
        <taxon>Laurasiatheria</taxon>
        <taxon>Artiodactyla</taxon>
        <taxon>Ruminantia</taxon>
        <taxon>Pecora</taxon>
        <taxon>Cervidae</taxon>
        <taxon>Odocoileinae</taxon>
        <taxon>Rangifer</taxon>
    </lineage>
</organism>
<keyword evidence="1" id="KW-1133">Transmembrane helix</keyword>